<evidence type="ECO:0000256" key="4">
    <source>
        <dbReference type="ARBA" id="ARBA00023002"/>
    </source>
</evidence>
<name>A0ABQ2JZ80_9SPHN</name>
<organism evidence="8 9">
    <name type="scientific">Novosphingobium indicum</name>
    <dbReference type="NCBI Taxonomy" id="462949"/>
    <lineage>
        <taxon>Bacteria</taxon>
        <taxon>Pseudomonadati</taxon>
        <taxon>Pseudomonadota</taxon>
        <taxon>Alphaproteobacteria</taxon>
        <taxon>Sphingomonadales</taxon>
        <taxon>Sphingomonadaceae</taxon>
        <taxon>Novosphingobium</taxon>
    </lineage>
</organism>
<dbReference type="Gene3D" id="3.90.380.10">
    <property type="entry name" value="Naphthalene 1,2-dioxygenase Alpha Subunit, Chain A, domain 1"/>
    <property type="match status" value="1"/>
</dbReference>
<keyword evidence="5" id="KW-0408">Iron</keyword>
<dbReference type="PRINTS" id="PR00090">
    <property type="entry name" value="RNGDIOXGNASE"/>
</dbReference>
<evidence type="ECO:0000259" key="7">
    <source>
        <dbReference type="PROSITE" id="PS51296"/>
    </source>
</evidence>
<dbReference type="PANTHER" id="PTHR43756:SF5">
    <property type="entry name" value="CHOLINE MONOOXYGENASE, CHLOROPLASTIC"/>
    <property type="match status" value="1"/>
</dbReference>
<feature type="domain" description="Rieske" evidence="7">
    <location>
        <begin position="183"/>
        <end position="291"/>
    </location>
</feature>
<evidence type="ECO:0000256" key="1">
    <source>
        <dbReference type="ARBA" id="ARBA00001962"/>
    </source>
</evidence>
<keyword evidence="2" id="KW-0001">2Fe-2S</keyword>
<keyword evidence="9" id="KW-1185">Reference proteome</keyword>
<dbReference type="PROSITE" id="PS51296">
    <property type="entry name" value="RIESKE"/>
    <property type="match status" value="1"/>
</dbReference>
<dbReference type="SUPFAM" id="SSF50022">
    <property type="entry name" value="ISP domain"/>
    <property type="match status" value="1"/>
</dbReference>
<evidence type="ECO:0000256" key="5">
    <source>
        <dbReference type="ARBA" id="ARBA00023004"/>
    </source>
</evidence>
<gene>
    <name evidence="8" type="ORF">GCM10011349_43870</name>
</gene>
<dbReference type="SUPFAM" id="SSF55961">
    <property type="entry name" value="Bet v1-like"/>
    <property type="match status" value="1"/>
</dbReference>
<evidence type="ECO:0000313" key="9">
    <source>
        <dbReference type="Proteomes" id="UP000605099"/>
    </source>
</evidence>
<evidence type="ECO:0000256" key="2">
    <source>
        <dbReference type="ARBA" id="ARBA00022714"/>
    </source>
</evidence>
<evidence type="ECO:0000256" key="6">
    <source>
        <dbReference type="ARBA" id="ARBA00023014"/>
    </source>
</evidence>
<keyword evidence="4" id="KW-0560">Oxidoreductase</keyword>
<dbReference type="InterPro" id="IPR001663">
    <property type="entry name" value="Rng_hydr_dOase-A"/>
</dbReference>
<dbReference type="InterPro" id="IPR017941">
    <property type="entry name" value="Rieske_2Fe-2S"/>
</dbReference>
<reference evidence="9" key="1">
    <citation type="journal article" date="2019" name="Int. J. Syst. Evol. Microbiol.">
        <title>The Global Catalogue of Microorganisms (GCM) 10K type strain sequencing project: providing services to taxonomists for standard genome sequencing and annotation.</title>
        <authorList>
            <consortium name="The Broad Institute Genomics Platform"/>
            <consortium name="The Broad Institute Genome Sequencing Center for Infectious Disease"/>
            <person name="Wu L."/>
            <person name="Ma J."/>
        </authorList>
    </citation>
    <scope>NUCLEOTIDE SEQUENCE [LARGE SCALE GENOMIC DNA]</scope>
    <source>
        <strain evidence="9">CGMCC 1.6784</strain>
    </source>
</reference>
<dbReference type="InterPro" id="IPR015879">
    <property type="entry name" value="Ring_hydroxy_dOase_asu_C_dom"/>
</dbReference>
<evidence type="ECO:0000256" key="3">
    <source>
        <dbReference type="ARBA" id="ARBA00022723"/>
    </source>
</evidence>
<sequence>MNEITAPLRSEPHPITGAVYQAIGDGLVRVEDKANGKSGIFRHDGTWIEGDLTHADKHLLGYVGGPDLPPGHDVLWTLMPALEEDLPPWAEAQEAARQGQPQRPKFIAKYTNDPGMETPEGLRSAAHVPLEFYLDHDRRPELIPDVYRKSSPVPGGPEKVPSARYFDRKYHDLEVEHIWKKCWQMVCREDDIREVGDYQLYKVANLQYLVVRTAPDEIKALENACLHRGRQLRDCSGKKATEFRCPYHGWQWKIDGSLPLIPAEWDFKGVRKEVSRLPEAKVARWGGFVFINPDPGAISFEEYAGPEMMEHYAKFKLQNRYKQADVTKVIRANWKVVQEAFLESYHSIATHPQLLLHGSECADIRFDSFGNWSRLGHVGVSGSCPHRGMTLSKEQALDIYRQIADFMRETLRDMIGDEVDQYSDAELNDQGFNNLFPNTSPWGGWARVVYNFRPNGDNPDEALMRVMFLAPWPEGKPKPEPKAQRFLDADQYWTEAPELASFAKIFDQDCGNLPQVQAGLKAKSQPWVWMSGYQESIIRAFHHNYATRLGLEDGE</sequence>
<keyword evidence="6" id="KW-0411">Iron-sulfur</keyword>
<evidence type="ECO:0000313" key="8">
    <source>
        <dbReference type="EMBL" id="GGN61354.1"/>
    </source>
</evidence>
<dbReference type="EMBL" id="BMLK01000036">
    <property type="protein sequence ID" value="GGN61354.1"/>
    <property type="molecule type" value="Genomic_DNA"/>
</dbReference>
<dbReference type="PANTHER" id="PTHR43756">
    <property type="entry name" value="CHOLINE MONOOXYGENASE, CHLOROPLASTIC"/>
    <property type="match status" value="1"/>
</dbReference>
<comment type="cofactor">
    <cofactor evidence="1">
        <name>Fe cation</name>
        <dbReference type="ChEBI" id="CHEBI:24875"/>
    </cofactor>
</comment>
<dbReference type="Pfam" id="PF00848">
    <property type="entry name" value="Ring_hydroxyl_A"/>
    <property type="match status" value="1"/>
</dbReference>
<keyword evidence="3" id="KW-0479">Metal-binding</keyword>
<accession>A0ABQ2JZ80</accession>
<dbReference type="Proteomes" id="UP000605099">
    <property type="component" value="Unassembled WGS sequence"/>
</dbReference>
<dbReference type="RefSeq" id="WP_188823360.1">
    <property type="nucleotide sequence ID" value="NZ_BMLK01000036.1"/>
</dbReference>
<dbReference type="Gene3D" id="2.102.10.10">
    <property type="entry name" value="Rieske [2Fe-2S] iron-sulphur domain"/>
    <property type="match status" value="1"/>
</dbReference>
<dbReference type="CDD" id="cd03469">
    <property type="entry name" value="Rieske_RO_Alpha_N"/>
    <property type="match status" value="1"/>
</dbReference>
<proteinExistence type="predicted"/>
<dbReference type="InterPro" id="IPR036922">
    <property type="entry name" value="Rieske_2Fe-2S_sf"/>
</dbReference>
<comment type="caution">
    <text evidence="8">The sequence shown here is derived from an EMBL/GenBank/DDBJ whole genome shotgun (WGS) entry which is preliminary data.</text>
</comment>
<dbReference type="Pfam" id="PF00355">
    <property type="entry name" value="Rieske"/>
    <property type="match status" value="1"/>
</dbReference>
<protein>
    <recommendedName>
        <fullName evidence="7">Rieske domain-containing protein</fullName>
    </recommendedName>
</protein>